<evidence type="ECO:0000313" key="10">
    <source>
        <dbReference type="EMBL" id="QYV43141.1"/>
    </source>
</evidence>
<organism evidence="10">
    <name type="scientific">Colaphellus bowringi</name>
    <dbReference type="NCBI Taxonomy" id="561076"/>
    <lineage>
        <taxon>Eukaryota</taxon>
        <taxon>Metazoa</taxon>
        <taxon>Ecdysozoa</taxon>
        <taxon>Arthropoda</taxon>
        <taxon>Hexapoda</taxon>
        <taxon>Insecta</taxon>
        <taxon>Pterygota</taxon>
        <taxon>Neoptera</taxon>
        <taxon>Endopterygota</taxon>
        <taxon>Coleoptera</taxon>
        <taxon>Polyphaga</taxon>
        <taxon>Cucujiformia</taxon>
        <taxon>Chrysomeloidea</taxon>
        <taxon>Chrysomelidae</taxon>
        <taxon>Chrysomelinae</taxon>
        <taxon>Chrysomelini</taxon>
        <taxon>Colaphellus</taxon>
    </lineage>
</organism>
<protein>
    <recommendedName>
        <fullName evidence="4">Aldehyde dehydrogenase</fullName>
    </recommendedName>
</protein>
<keyword evidence="3" id="KW-0520">NAD</keyword>
<dbReference type="InterPro" id="IPR016161">
    <property type="entry name" value="Ald_DH/histidinol_DH"/>
</dbReference>
<evidence type="ECO:0000256" key="5">
    <source>
        <dbReference type="PIRSR" id="PIRSR036492-1"/>
    </source>
</evidence>
<accession>A0A8G0QFX8</accession>
<dbReference type="SUPFAM" id="SSF53720">
    <property type="entry name" value="ALDH-like"/>
    <property type="match status" value="1"/>
</dbReference>
<dbReference type="InterPro" id="IPR016163">
    <property type="entry name" value="Ald_DH_C"/>
</dbReference>
<dbReference type="InterPro" id="IPR029510">
    <property type="entry name" value="Ald_DH_CS_GLU"/>
</dbReference>
<evidence type="ECO:0000256" key="7">
    <source>
        <dbReference type="RuleBase" id="RU003345"/>
    </source>
</evidence>
<keyword evidence="8" id="KW-0812">Transmembrane</keyword>
<dbReference type="PIRSF" id="PIRSF036492">
    <property type="entry name" value="ALDH"/>
    <property type="match status" value="1"/>
</dbReference>
<comment type="similarity">
    <text evidence="1 4 7">Belongs to the aldehyde dehydrogenase family.</text>
</comment>
<keyword evidence="8" id="KW-0472">Membrane</keyword>
<gene>
    <name evidence="10" type="primary">FALDH1</name>
</gene>
<dbReference type="Gene3D" id="3.40.605.10">
    <property type="entry name" value="Aldehyde Dehydrogenase, Chain A, domain 1"/>
    <property type="match status" value="1"/>
</dbReference>
<feature type="transmembrane region" description="Helical" evidence="8">
    <location>
        <begin position="474"/>
        <end position="494"/>
    </location>
</feature>
<reference evidence="10" key="1">
    <citation type="submission" date="2021-04" db="EMBL/GenBank/DDBJ databases">
        <authorList>
            <person name="Li J."/>
            <person name="Liu W."/>
            <person name="Wang X."/>
        </authorList>
    </citation>
    <scope>NUCLEOTIDE SEQUENCE</scope>
    <source>
        <tissue evidence="10">Head</tissue>
    </source>
</reference>
<name>A0A8G0QFX8_9CUCU</name>
<feature type="active site" evidence="5">
    <location>
        <position position="248"/>
    </location>
</feature>
<dbReference type="Pfam" id="PF00171">
    <property type="entry name" value="Aldedh"/>
    <property type="match status" value="1"/>
</dbReference>
<evidence type="ECO:0000256" key="6">
    <source>
        <dbReference type="PROSITE-ProRule" id="PRU10007"/>
    </source>
</evidence>
<feature type="active site" evidence="5 6">
    <location>
        <position position="214"/>
    </location>
</feature>
<keyword evidence="2 4" id="KW-0560">Oxidoreductase</keyword>
<dbReference type="InterPro" id="IPR016162">
    <property type="entry name" value="Ald_DH_N"/>
</dbReference>
<dbReference type="InterPro" id="IPR012394">
    <property type="entry name" value="Aldehyde_DH_NAD(P)"/>
</dbReference>
<proteinExistence type="evidence at transcript level"/>
<dbReference type="PANTHER" id="PTHR43570">
    <property type="entry name" value="ALDEHYDE DEHYDROGENASE"/>
    <property type="match status" value="1"/>
</dbReference>
<dbReference type="GO" id="GO:0005737">
    <property type="term" value="C:cytoplasm"/>
    <property type="evidence" value="ECO:0007669"/>
    <property type="project" value="TreeGrafter"/>
</dbReference>
<evidence type="ECO:0000259" key="9">
    <source>
        <dbReference type="Pfam" id="PF00171"/>
    </source>
</evidence>
<dbReference type="PANTHER" id="PTHR43570:SF16">
    <property type="entry name" value="ALDEHYDE DEHYDROGENASE TYPE III, ISOFORM Q"/>
    <property type="match status" value="1"/>
</dbReference>
<dbReference type="CDD" id="cd07132">
    <property type="entry name" value="ALDH_F3AB"/>
    <property type="match status" value="1"/>
</dbReference>
<dbReference type="FunFam" id="3.40.309.10:FF:000003">
    <property type="entry name" value="Aldehyde dehydrogenase"/>
    <property type="match status" value="1"/>
</dbReference>
<evidence type="ECO:0000256" key="4">
    <source>
        <dbReference type="PIRNR" id="PIRNR036492"/>
    </source>
</evidence>
<dbReference type="InterPro" id="IPR015590">
    <property type="entry name" value="Aldehyde_DH_dom"/>
</dbReference>
<dbReference type="EMBL" id="MZ086780">
    <property type="protein sequence ID" value="QYV43141.1"/>
    <property type="molecule type" value="mRNA"/>
</dbReference>
<evidence type="ECO:0000256" key="8">
    <source>
        <dbReference type="SAM" id="Phobius"/>
    </source>
</evidence>
<keyword evidence="8" id="KW-1133">Transmembrane helix</keyword>
<dbReference type="Gene3D" id="3.40.309.10">
    <property type="entry name" value="Aldehyde Dehydrogenase, Chain A, domain 2"/>
    <property type="match status" value="1"/>
</dbReference>
<sequence>MWQNNKSPPEIVNDLRNTFQSGKTKPIGYRVKQLKSLERMLKENIEPIVQAVTDDLNKSKQETILMEIDFLLNEIKYTLMHIYEWSKPEKPSTTIANVLDSVYILHDPYGVVLVMGAWNYPLLLTLSPVIGAIAAGNCVVMKPSDLSPATSKFLATRAPEYLDVDSYRVYEGGIPETTELLKERFDYIFYTGSTTVGKIIQASAAEHLTPTTLELGGKSPVYLDRSADVYTAAKRILWGKCVNAGQTCIAPDYLLCSKEIQGEFVNASRKVLKEFFGNDPKSSPDYGRILSERHVQRLSGLLKGANVALGGEIDVATKYISPTILLDVKPTDPVMQEEIFGPILPIITVENAFDAINFINSREKPLALYIFSNYKRDVEQILSNTSAGGVTVNDTVMHLTVHSLPFGGVGSSGMGNYHGKYSYDTFTHKKGVLHKNLGVIGETLSSPRYPPYTKGKLTYLRLLLTPGLSLPGKYLSHLVSFGFGVAFVYIMGYLSKTYNF</sequence>
<dbReference type="AlphaFoldDB" id="A0A8G0QFX8"/>
<evidence type="ECO:0000256" key="3">
    <source>
        <dbReference type="ARBA" id="ARBA00023027"/>
    </source>
</evidence>
<dbReference type="PROSITE" id="PS00687">
    <property type="entry name" value="ALDEHYDE_DEHYDR_GLU"/>
    <property type="match status" value="1"/>
</dbReference>
<dbReference type="FunFam" id="3.40.605.10:FF:000004">
    <property type="entry name" value="Aldehyde dehydrogenase"/>
    <property type="match status" value="1"/>
</dbReference>
<dbReference type="GO" id="GO:0004029">
    <property type="term" value="F:aldehyde dehydrogenase (NAD+) activity"/>
    <property type="evidence" value="ECO:0007669"/>
    <property type="project" value="TreeGrafter"/>
</dbReference>
<dbReference type="GO" id="GO:0006081">
    <property type="term" value="P:aldehyde metabolic process"/>
    <property type="evidence" value="ECO:0007669"/>
    <property type="project" value="InterPro"/>
</dbReference>
<feature type="domain" description="Aldehyde dehydrogenase" evidence="9">
    <location>
        <begin position="12"/>
        <end position="430"/>
    </location>
</feature>
<evidence type="ECO:0000256" key="2">
    <source>
        <dbReference type="ARBA" id="ARBA00023002"/>
    </source>
</evidence>
<evidence type="ECO:0000256" key="1">
    <source>
        <dbReference type="ARBA" id="ARBA00009986"/>
    </source>
</evidence>